<proteinExistence type="predicted"/>
<dbReference type="GO" id="GO:0007165">
    <property type="term" value="P:signal transduction"/>
    <property type="evidence" value="ECO:0007669"/>
    <property type="project" value="InterPro"/>
</dbReference>
<name>A0A498C8D8_9GAMM</name>
<feature type="domain" description="CheW-like" evidence="1">
    <location>
        <begin position="24"/>
        <end position="170"/>
    </location>
</feature>
<accession>A0A498C8D8</accession>
<reference evidence="2 3" key="1">
    <citation type="submission" date="2018-10" db="EMBL/GenBank/DDBJ databases">
        <title>Genomic Encyclopedia of Type Strains, Phase IV (KMG-IV): sequencing the most valuable type-strain genomes for metagenomic binning, comparative biology and taxonomic classification.</title>
        <authorList>
            <person name="Goeker M."/>
        </authorList>
    </citation>
    <scope>NUCLEOTIDE SEQUENCE [LARGE SCALE GENOMIC DNA]</scope>
    <source>
        <strain evidence="2 3">DSM 12769</strain>
    </source>
</reference>
<dbReference type="InterPro" id="IPR036061">
    <property type="entry name" value="CheW-like_dom_sf"/>
</dbReference>
<keyword evidence="3" id="KW-1185">Reference proteome</keyword>
<evidence type="ECO:0000313" key="3">
    <source>
        <dbReference type="Proteomes" id="UP000275461"/>
    </source>
</evidence>
<dbReference type="InterPro" id="IPR002545">
    <property type="entry name" value="CheW-lke_dom"/>
</dbReference>
<dbReference type="AlphaFoldDB" id="A0A498C8D8"/>
<dbReference type="RefSeq" id="WP_121441803.1">
    <property type="nucleotide sequence ID" value="NZ_RCDA01000001.1"/>
</dbReference>
<evidence type="ECO:0000259" key="1">
    <source>
        <dbReference type="PROSITE" id="PS50851"/>
    </source>
</evidence>
<protein>
    <submittedName>
        <fullName evidence="2">Chemosensory pili system protein ChpC</fullName>
    </submittedName>
</protein>
<organism evidence="2 3">
    <name type="scientific">Alkalispirillum mobile</name>
    <dbReference type="NCBI Taxonomy" id="85925"/>
    <lineage>
        <taxon>Bacteria</taxon>
        <taxon>Pseudomonadati</taxon>
        <taxon>Pseudomonadota</taxon>
        <taxon>Gammaproteobacteria</taxon>
        <taxon>Chromatiales</taxon>
        <taxon>Ectothiorhodospiraceae</taxon>
        <taxon>Alkalispirillum</taxon>
    </lineage>
</organism>
<gene>
    <name evidence="2" type="ORF">DFR31_1323</name>
</gene>
<evidence type="ECO:0000313" key="2">
    <source>
        <dbReference type="EMBL" id="RLK51387.1"/>
    </source>
</evidence>
<dbReference type="SUPFAM" id="SSF50341">
    <property type="entry name" value="CheW-like"/>
    <property type="match status" value="1"/>
</dbReference>
<dbReference type="GO" id="GO:0006935">
    <property type="term" value="P:chemotaxis"/>
    <property type="evidence" value="ECO:0007669"/>
    <property type="project" value="InterPro"/>
</dbReference>
<dbReference type="EMBL" id="RCDA01000001">
    <property type="protein sequence ID" value="RLK51387.1"/>
    <property type="molecule type" value="Genomic_DNA"/>
</dbReference>
<dbReference type="OrthoDB" id="5765252at2"/>
<dbReference type="Pfam" id="PF01584">
    <property type="entry name" value="CheW"/>
    <property type="match status" value="1"/>
</dbReference>
<sequence>MSETDIHNPGAMALTGQVADQADLIPSMLVDAGRTELLLPGSVVAEVTTWVTPEAYPMQVPEWLLGAFTWREMTLPLVAVQCFAHGVEQPEPGPSSRIVVVKGLKHNRDLPYFGVAAEDIPRLAAIRRDNLRDPEETEPAERELPGRPVMVAGAPALIPDLTLVEDRLLDALPPGGVASKPSA</sequence>
<dbReference type="PROSITE" id="PS50851">
    <property type="entry name" value="CHEW"/>
    <property type="match status" value="1"/>
</dbReference>
<comment type="caution">
    <text evidence="2">The sequence shown here is derived from an EMBL/GenBank/DDBJ whole genome shotgun (WGS) entry which is preliminary data.</text>
</comment>
<dbReference type="Proteomes" id="UP000275461">
    <property type="component" value="Unassembled WGS sequence"/>
</dbReference>